<proteinExistence type="predicted"/>
<name>A0A895YKR7_9ACTN</name>
<keyword evidence="3" id="KW-1185">Reference proteome</keyword>
<gene>
    <name evidence="2" type="ORF">JQS43_23610</name>
</gene>
<sequence length="384" mass="40025">MTSATRRVRIRELVAVSTALAAGLVLLVGDPPRRSGGPPTLASAYPHATVLDLPVAPGTVGYEPLLVLDDGTTIATGRDPETDEAVLLQLAGAAGGAPAAAAGEPSVAELRRLPGASRPRFTIAADPPPGALVWGESTSGTDGATTEIWTAELPTTPPSDDRRPGQPQRLTADTGPATFRQSQHDLTVAEDQVHWAAASEDGTELRSVPLAGGPVRVRTIAGQWALGPWPWLVDNGGVGDEPVRLRAQTAAAATVQVPAGPGELVTCAARWCRVLVPATASEVTRIELQRPDGSDRQLVAGGGQVASPLLDVALQDQFEIWTVPGVAGSPVSDQQLMLYDLRQTASVQLATEVGRVGHGNGFLWWSTGSGEALHWRALDLRSLS</sequence>
<reference evidence="2" key="1">
    <citation type="submission" date="2021-02" db="EMBL/GenBank/DDBJ databases">
        <title>Natrosporangium hydrolyticum gen. nov., sp. nov, a haloalkaliphilic actinobacterium from a soda solonchak soil.</title>
        <authorList>
            <person name="Sorokin D.Y."/>
            <person name="Khijniak T.V."/>
            <person name="Zakharycheva A.P."/>
            <person name="Boueva O.V."/>
            <person name="Ariskina E.V."/>
            <person name="Hahnke R.L."/>
            <person name="Bunk B."/>
            <person name="Sproer C."/>
            <person name="Schumann P."/>
            <person name="Evtushenko L.I."/>
            <person name="Kublanov I.V."/>
        </authorList>
    </citation>
    <scope>NUCLEOTIDE SEQUENCE</scope>
    <source>
        <strain evidence="2">DSM 106523</strain>
    </source>
</reference>
<evidence type="ECO:0000313" key="2">
    <source>
        <dbReference type="EMBL" id="QSB14438.1"/>
    </source>
</evidence>
<dbReference type="Proteomes" id="UP000662857">
    <property type="component" value="Chromosome"/>
</dbReference>
<dbReference type="EMBL" id="CP070499">
    <property type="protein sequence ID" value="QSB14438.1"/>
    <property type="molecule type" value="Genomic_DNA"/>
</dbReference>
<dbReference type="AlphaFoldDB" id="A0A895YKR7"/>
<accession>A0A895YKR7</accession>
<dbReference type="KEGG" id="nhy:JQS43_23610"/>
<feature type="region of interest" description="Disordered" evidence="1">
    <location>
        <begin position="152"/>
        <end position="177"/>
    </location>
</feature>
<evidence type="ECO:0000313" key="3">
    <source>
        <dbReference type="Proteomes" id="UP000662857"/>
    </source>
</evidence>
<organism evidence="2 3">
    <name type="scientific">Natronosporangium hydrolyticum</name>
    <dbReference type="NCBI Taxonomy" id="2811111"/>
    <lineage>
        <taxon>Bacteria</taxon>
        <taxon>Bacillati</taxon>
        <taxon>Actinomycetota</taxon>
        <taxon>Actinomycetes</taxon>
        <taxon>Micromonosporales</taxon>
        <taxon>Micromonosporaceae</taxon>
        <taxon>Natronosporangium</taxon>
    </lineage>
</organism>
<protein>
    <submittedName>
        <fullName evidence="2">Uncharacterized protein</fullName>
    </submittedName>
</protein>
<evidence type="ECO:0000256" key="1">
    <source>
        <dbReference type="SAM" id="MobiDB-lite"/>
    </source>
</evidence>
<dbReference type="RefSeq" id="WP_239676572.1">
    <property type="nucleotide sequence ID" value="NZ_CP070499.1"/>
</dbReference>